<sequence length="219" mass="23891">MARPRTQLLSREIILDAALELIRTQHDFTIVGIGKHLGVNPSSLYHHISGGKDEIINALRERIYKNIDLRSLQTRSPSWQSKLAAWVRAYREAVAQNPAAIPILIGQSVDDAPTLAIYEALASILSEAAIPEDQHLGVISMLDSLVFGSAIDAGSPEPLWDTTAEGQPNLHRAVAMTRTPDRVTSGLEMGIQAAVSYIERLVEESSTATTDFEAADRGR</sequence>
<evidence type="ECO:0000256" key="1">
    <source>
        <dbReference type="ARBA" id="ARBA00023015"/>
    </source>
</evidence>
<dbReference type="InterPro" id="IPR050109">
    <property type="entry name" value="HTH-type_TetR-like_transc_reg"/>
</dbReference>
<name>A0ABY8QYY8_9MICO</name>
<keyword evidence="3" id="KW-0804">Transcription</keyword>
<evidence type="ECO:0000313" key="6">
    <source>
        <dbReference type="Proteomes" id="UP001209083"/>
    </source>
</evidence>
<dbReference type="Gene3D" id="1.10.357.10">
    <property type="entry name" value="Tetracycline Repressor, domain 2"/>
    <property type="match status" value="1"/>
</dbReference>
<keyword evidence="2" id="KW-0238">DNA-binding</keyword>
<dbReference type="InterPro" id="IPR036271">
    <property type="entry name" value="Tet_transcr_reg_TetR-rel_C_sf"/>
</dbReference>
<accession>A0ABY8QYY8</accession>
<dbReference type="PANTHER" id="PTHR30055">
    <property type="entry name" value="HTH-TYPE TRANSCRIPTIONAL REGULATOR RUTR"/>
    <property type="match status" value="1"/>
</dbReference>
<dbReference type="InterPro" id="IPR004111">
    <property type="entry name" value="Repressor_TetR_C"/>
</dbReference>
<feature type="domain" description="Tetracycline repressor TetR C-terminal" evidence="4">
    <location>
        <begin position="78"/>
        <end position="180"/>
    </location>
</feature>
<dbReference type="SUPFAM" id="SSF46689">
    <property type="entry name" value="Homeodomain-like"/>
    <property type="match status" value="1"/>
</dbReference>
<protein>
    <submittedName>
        <fullName evidence="5">TetR/AcrR family transcriptional regulator</fullName>
    </submittedName>
</protein>
<keyword evidence="6" id="KW-1185">Reference proteome</keyword>
<proteinExistence type="predicted"/>
<dbReference type="Pfam" id="PF02909">
    <property type="entry name" value="TetR_C_1"/>
    <property type="match status" value="1"/>
</dbReference>
<dbReference type="Proteomes" id="UP001209083">
    <property type="component" value="Chromosome"/>
</dbReference>
<keyword evidence="1" id="KW-0805">Transcription regulation</keyword>
<dbReference type="RefSeq" id="WP_349640412.1">
    <property type="nucleotide sequence ID" value="NZ_CP090958.1"/>
</dbReference>
<dbReference type="SUPFAM" id="SSF48498">
    <property type="entry name" value="Tetracyclin repressor-like, C-terminal domain"/>
    <property type="match status" value="1"/>
</dbReference>
<organism evidence="5 6">
    <name type="scientific">Saxibacter everestensis</name>
    <dbReference type="NCBI Taxonomy" id="2909229"/>
    <lineage>
        <taxon>Bacteria</taxon>
        <taxon>Bacillati</taxon>
        <taxon>Actinomycetota</taxon>
        <taxon>Actinomycetes</taxon>
        <taxon>Micrococcales</taxon>
        <taxon>Brevibacteriaceae</taxon>
        <taxon>Saxibacter</taxon>
    </lineage>
</organism>
<evidence type="ECO:0000256" key="2">
    <source>
        <dbReference type="ARBA" id="ARBA00023125"/>
    </source>
</evidence>
<dbReference type="InterPro" id="IPR009057">
    <property type="entry name" value="Homeodomain-like_sf"/>
</dbReference>
<dbReference type="EMBL" id="CP090958">
    <property type="protein sequence ID" value="WGW13589.1"/>
    <property type="molecule type" value="Genomic_DNA"/>
</dbReference>
<evidence type="ECO:0000313" key="5">
    <source>
        <dbReference type="EMBL" id="WGW13589.1"/>
    </source>
</evidence>
<reference evidence="5 6" key="1">
    <citation type="submission" date="2023-05" db="EMBL/GenBank/DDBJ databases">
        <title>Lithophilousrod everest ZFBP1038 complete genpme.</title>
        <authorList>
            <person name="Tian M."/>
        </authorList>
    </citation>
    <scope>NUCLEOTIDE SEQUENCE [LARGE SCALE GENOMIC DNA]</scope>
    <source>
        <strain evidence="5 6">ZFBP1038</strain>
    </source>
</reference>
<evidence type="ECO:0000259" key="4">
    <source>
        <dbReference type="Pfam" id="PF02909"/>
    </source>
</evidence>
<gene>
    <name evidence="5" type="ORF">LWF01_07485</name>
</gene>
<evidence type="ECO:0000256" key="3">
    <source>
        <dbReference type="ARBA" id="ARBA00023163"/>
    </source>
</evidence>
<dbReference type="PANTHER" id="PTHR30055:SF151">
    <property type="entry name" value="TRANSCRIPTIONAL REGULATORY PROTEIN"/>
    <property type="match status" value="1"/>
</dbReference>